<protein>
    <recommendedName>
        <fullName evidence="4">DUF223 domain-containing protein</fullName>
    </recommendedName>
</protein>
<evidence type="ECO:0000313" key="3">
    <source>
        <dbReference type="Proteomes" id="UP000886595"/>
    </source>
</evidence>
<dbReference type="EMBL" id="JAAMPC010000004">
    <property type="protein sequence ID" value="KAG2314637.1"/>
    <property type="molecule type" value="Genomic_DNA"/>
</dbReference>
<reference evidence="2 3" key="1">
    <citation type="submission" date="2020-02" db="EMBL/GenBank/DDBJ databases">
        <authorList>
            <person name="Ma Q."/>
            <person name="Huang Y."/>
            <person name="Song X."/>
            <person name="Pei D."/>
        </authorList>
    </citation>
    <scope>NUCLEOTIDE SEQUENCE [LARGE SCALE GENOMIC DNA]</scope>
    <source>
        <strain evidence="2">Sxm20200214</strain>
        <tissue evidence="2">Leaf</tissue>
    </source>
</reference>
<proteinExistence type="predicted"/>
<evidence type="ECO:0000313" key="2">
    <source>
        <dbReference type="EMBL" id="KAG2314637.1"/>
    </source>
</evidence>
<evidence type="ECO:0000256" key="1">
    <source>
        <dbReference type="SAM" id="MobiDB-lite"/>
    </source>
</evidence>
<keyword evidence="3" id="KW-1185">Reference proteome</keyword>
<sequence length="145" mass="16023">MANSRVFFSNLKSGKCSSVVEVRLLRFWEARNVKRCGELMWLDMLMVDVNVRATAYNFTNNHKTFTITRIVDELGRVPDDDVDDNVRGDDGDDDNMPYGKPTPAEYESGGATGNASPDAKMGPVGTARKKTEDSSSKVVKKARVA</sequence>
<name>A0A8X8AYN7_BRACI</name>
<feature type="compositionally biased region" description="Basic and acidic residues" evidence="1">
    <location>
        <begin position="77"/>
        <end position="89"/>
    </location>
</feature>
<accession>A0A8X8AYN7</accession>
<gene>
    <name evidence="2" type="ORF">Bca52824_017759</name>
</gene>
<evidence type="ECO:0008006" key="4">
    <source>
        <dbReference type="Google" id="ProtNLM"/>
    </source>
</evidence>
<comment type="caution">
    <text evidence="2">The sequence shown here is derived from an EMBL/GenBank/DDBJ whole genome shotgun (WGS) entry which is preliminary data.</text>
</comment>
<dbReference type="AlphaFoldDB" id="A0A8X8AYN7"/>
<feature type="region of interest" description="Disordered" evidence="1">
    <location>
        <begin position="77"/>
        <end position="145"/>
    </location>
</feature>
<dbReference type="OrthoDB" id="1931061at2759"/>
<dbReference type="Proteomes" id="UP000886595">
    <property type="component" value="Unassembled WGS sequence"/>
</dbReference>
<organism evidence="2 3">
    <name type="scientific">Brassica carinata</name>
    <name type="common">Ethiopian mustard</name>
    <name type="synonym">Abyssinian cabbage</name>
    <dbReference type="NCBI Taxonomy" id="52824"/>
    <lineage>
        <taxon>Eukaryota</taxon>
        <taxon>Viridiplantae</taxon>
        <taxon>Streptophyta</taxon>
        <taxon>Embryophyta</taxon>
        <taxon>Tracheophyta</taxon>
        <taxon>Spermatophyta</taxon>
        <taxon>Magnoliopsida</taxon>
        <taxon>eudicotyledons</taxon>
        <taxon>Gunneridae</taxon>
        <taxon>Pentapetalae</taxon>
        <taxon>rosids</taxon>
        <taxon>malvids</taxon>
        <taxon>Brassicales</taxon>
        <taxon>Brassicaceae</taxon>
        <taxon>Brassiceae</taxon>
        <taxon>Brassica</taxon>
    </lineage>
</organism>